<dbReference type="EMBL" id="MU005573">
    <property type="protein sequence ID" value="KAF2688584.1"/>
    <property type="molecule type" value="Genomic_DNA"/>
</dbReference>
<organism evidence="2 3">
    <name type="scientific">Lentithecium fluviatile CBS 122367</name>
    <dbReference type="NCBI Taxonomy" id="1168545"/>
    <lineage>
        <taxon>Eukaryota</taxon>
        <taxon>Fungi</taxon>
        <taxon>Dikarya</taxon>
        <taxon>Ascomycota</taxon>
        <taxon>Pezizomycotina</taxon>
        <taxon>Dothideomycetes</taxon>
        <taxon>Pleosporomycetidae</taxon>
        <taxon>Pleosporales</taxon>
        <taxon>Massarineae</taxon>
        <taxon>Lentitheciaceae</taxon>
        <taxon>Lentithecium</taxon>
    </lineage>
</organism>
<evidence type="ECO:0000256" key="1">
    <source>
        <dbReference type="SAM" id="MobiDB-lite"/>
    </source>
</evidence>
<proteinExistence type="predicted"/>
<gene>
    <name evidence="2" type="ORF">K458DRAFT_384766</name>
</gene>
<feature type="region of interest" description="Disordered" evidence="1">
    <location>
        <begin position="69"/>
        <end position="124"/>
    </location>
</feature>
<dbReference type="AlphaFoldDB" id="A0A6G1JDE4"/>
<reference evidence="2" key="1">
    <citation type="journal article" date="2020" name="Stud. Mycol.">
        <title>101 Dothideomycetes genomes: a test case for predicting lifestyles and emergence of pathogens.</title>
        <authorList>
            <person name="Haridas S."/>
            <person name="Albert R."/>
            <person name="Binder M."/>
            <person name="Bloem J."/>
            <person name="Labutti K."/>
            <person name="Salamov A."/>
            <person name="Andreopoulos B."/>
            <person name="Baker S."/>
            <person name="Barry K."/>
            <person name="Bills G."/>
            <person name="Bluhm B."/>
            <person name="Cannon C."/>
            <person name="Castanera R."/>
            <person name="Culley D."/>
            <person name="Daum C."/>
            <person name="Ezra D."/>
            <person name="Gonzalez J."/>
            <person name="Henrissat B."/>
            <person name="Kuo A."/>
            <person name="Liang C."/>
            <person name="Lipzen A."/>
            <person name="Lutzoni F."/>
            <person name="Magnuson J."/>
            <person name="Mondo S."/>
            <person name="Nolan M."/>
            <person name="Ohm R."/>
            <person name="Pangilinan J."/>
            <person name="Park H.-J."/>
            <person name="Ramirez L."/>
            <person name="Alfaro M."/>
            <person name="Sun H."/>
            <person name="Tritt A."/>
            <person name="Yoshinaga Y."/>
            <person name="Zwiers L.-H."/>
            <person name="Turgeon B."/>
            <person name="Goodwin S."/>
            <person name="Spatafora J."/>
            <person name="Crous P."/>
            <person name="Grigoriev I."/>
        </authorList>
    </citation>
    <scope>NUCLEOTIDE SEQUENCE</scope>
    <source>
        <strain evidence="2">CBS 122367</strain>
    </source>
</reference>
<dbReference type="Proteomes" id="UP000799291">
    <property type="component" value="Unassembled WGS sequence"/>
</dbReference>
<evidence type="ECO:0000313" key="2">
    <source>
        <dbReference type="EMBL" id="KAF2688584.1"/>
    </source>
</evidence>
<sequence>MSASGIAGSGEPDMVLVGELLEEIQRRPPAIAASKLLAEHYISCGWLDAAKDIIKELKRHAPRDSEVTNLAAIVEKKPEPPAPETSQRDLRTSKPGSTSTPAAKPVRKKVTHPPPQLNGNLDSARKDLTEGYSSLRSKAKFLLTDLLHLQSLQKKNGFPQSNNTARIQAIVDGRKADRPARTGPPGSARGMARIIQASPDKATELCIVDLEDTMHWVRAPHGKPSNADHDTTRDALVKRMHALESALSEDLKIHCELALMHVVHENLDKSYANDETMLGDSVKDIPRANFYVTEDNYAWDMDELVQAITANGGVMRNPLSRQMFTPKDVRGILVHPQGKSLAALQVQQHEMSKGVRLDTIGHMEKLAKTLLEDQSSDQLTSRHVIDEFLAYIATLPALEQKAIDGLRCPAKDSHTGQSYDFSIGEAVRDAKGNRVCFHKTGDFIKQAAAHLRQNRGAPPPDPDKCSVM</sequence>
<evidence type="ECO:0000313" key="3">
    <source>
        <dbReference type="Proteomes" id="UP000799291"/>
    </source>
</evidence>
<name>A0A6G1JDE4_9PLEO</name>
<dbReference type="OrthoDB" id="5379086at2759"/>
<protein>
    <submittedName>
        <fullName evidence="2">Uncharacterized protein</fullName>
    </submittedName>
</protein>
<keyword evidence="3" id="KW-1185">Reference proteome</keyword>
<accession>A0A6G1JDE4</accession>